<proteinExistence type="predicted"/>
<name>A0ABW2JM58_9ACTN</name>
<reference evidence="2" key="1">
    <citation type="journal article" date="2019" name="Int. J. Syst. Evol. Microbiol.">
        <title>The Global Catalogue of Microorganisms (GCM) 10K type strain sequencing project: providing services to taxonomists for standard genome sequencing and annotation.</title>
        <authorList>
            <consortium name="The Broad Institute Genomics Platform"/>
            <consortium name="The Broad Institute Genome Sequencing Center for Infectious Disease"/>
            <person name="Wu L."/>
            <person name="Ma J."/>
        </authorList>
    </citation>
    <scope>NUCLEOTIDE SEQUENCE [LARGE SCALE GENOMIC DNA]</scope>
    <source>
        <strain evidence="2">SYNS20</strain>
    </source>
</reference>
<accession>A0ABW2JM58</accession>
<keyword evidence="2" id="KW-1185">Reference proteome</keyword>
<dbReference type="Proteomes" id="UP001596523">
    <property type="component" value="Unassembled WGS sequence"/>
</dbReference>
<evidence type="ECO:0000313" key="1">
    <source>
        <dbReference type="EMBL" id="MFC7306541.1"/>
    </source>
</evidence>
<gene>
    <name evidence="1" type="ORF">ACFQVC_20225</name>
</gene>
<protein>
    <submittedName>
        <fullName evidence="1">Uncharacterized protein</fullName>
    </submittedName>
</protein>
<sequence>MTLTTLASLARGSGDVPLELPDGMTASLGCDAVGMPEEYGRQAEARLPQIGCVFADGARWWWIVPSDSAVSLDWPVPLRYAVGAVVPAGTRTPRLIRRPGVAGAAPYTPPIPLYLALCRITGTVPLWMRTTAPPPSSQSASR</sequence>
<organism evidence="1 2">
    <name type="scientific">Streptomyces monticola</name>
    <dbReference type="NCBI Taxonomy" id="2666263"/>
    <lineage>
        <taxon>Bacteria</taxon>
        <taxon>Bacillati</taxon>
        <taxon>Actinomycetota</taxon>
        <taxon>Actinomycetes</taxon>
        <taxon>Kitasatosporales</taxon>
        <taxon>Streptomycetaceae</taxon>
        <taxon>Streptomyces</taxon>
    </lineage>
</organism>
<evidence type="ECO:0000313" key="2">
    <source>
        <dbReference type="Proteomes" id="UP001596523"/>
    </source>
</evidence>
<comment type="caution">
    <text evidence="1">The sequence shown here is derived from an EMBL/GenBank/DDBJ whole genome shotgun (WGS) entry which is preliminary data.</text>
</comment>
<dbReference type="EMBL" id="JBHTCF010000008">
    <property type="protein sequence ID" value="MFC7306541.1"/>
    <property type="molecule type" value="Genomic_DNA"/>
</dbReference>
<dbReference type="RefSeq" id="WP_381831925.1">
    <property type="nucleotide sequence ID" value="NZ_JBHTCF010000008.1"/>
</dbReference>